<evidence type="ECO:0000313" key="2">
    <source>
        <dbReference type="EMBL" id="SMD31242.1"/>
    </source>
</evidence>
<comment type="caution">
    <text evidence="2">The sequence shown here is derived from an EMBL/GenBank/DDBJ whole genome shotgun (WGS) entry which is preliminary data.</text>
</comment>
<name>A0A8G2L7L4_PICTO</name>
<dbReference type="AlphaFoldDB" id="A0A8G2L7L4"/>
<reference evidence="2 3" key="1">
    <citation type="submission" date="2017-04" db="EMBL/GenBank/DDBJ databases">
        <authorList>
            <person name="Varghese N."/>
            <person name="Submissions S."/>
        </authorList>
    </citation>
    <scope>NUCLEOTIDE SEQUENCE [LARGE SCALE GENOMIC DNA]</scope>
    <source>
        <strain evidence="2 3">DSM 9789</strain>
    </source>
</reference>
<keyword evidence="1" id="KW-0812">Transmembrane</keyword>
<sequence length="84" mass="10316">MIIYVMLIDIKFKFICIHKKHIIYIIRYKYGYYMKIMVIFINKVLYVVFIPKLNLNIIYFNGIYFVNCINCCDLRDNLLINNLY</sequence>
<keyword evidence="3" id="KW-1185">Reference proteome</keyword>
<gene>
    <name evidence="2" type="ORF">SAMN02745355_1166</name>
</gene>
<dbReference type="Proteomes" id="UP000192315">
    <property type="component" value="Unassembled WGS sequence"/>
</dbReference>
<keyword evidence="1" id="KW-0472">Membrane</keyword>
<accession>A0A8G2L7L4</accession>
<organism evidence="2 3">
    <name type="scientific">Picrophilus torridus (strain ATCC 700027 / DSM 9790 / JCM 10055 / NBRC 100828 / KAW 2/3)</name>
    <dbReference type="NCBI Taxonomy" id="1122961"/>
    <lineage>
        <taxon>Archaea</taxon>
        <taxon>Methanobacteriati</taxon>
        <taxon>Thermoplasmatota</taxon>
        <taxon>Thermoplasmata</taxon>
        <taxon>Thermoplasmatales</taxon>
        <taxon>Picrophilaceae</taxon>
        <taxon>Picrophilus</taxon>
    </lineage>
</organism>
<dbReference type="EMBL" id="FWYE01000003">
    <property type="protein sequence ID" value="SMD31242.1"/>
    <property type="molecule type" value="Genomic_DNA"/>
</dbReference>
<protein>
    <submittedName>
        <fullName evidence="2">Uncharacterized protein</fullName>
    </submittedName>
</protein>
<proteinExistence type="predicted"/>
<evidence type="ECO:0000256" key="1">
    <source>
        <dbReference type="SAM" id="Phobius"/>
    </source>
</evidence>
<feature type="transmembrane region" description="Helical" evidence="1">
    <location>
        <begin position="30"/>
        <end position="50"/>
    </location>
</feature>
<evidence type="ECO:0000313" key="3">
    <source>
        <dbReference type="Proteomes" id="UP000192315"/>
    </source>
</evidence>
<keyword evidence="1" id="KW-1133">Transmembrane helix</keyword>